<sequence length="104" mass="12200">MATPTRSRALSLYRKLLRSARSWPGPVEEKNYIMDESRSLFRQNKNLSDKETIEKSIQEGEIRYEYAWHYKIPYPRLHNFATGTVAENPSRVIGPVYEVPQELV</sequence>
<dbReference type="CDD" id="cd20261">
    <property type="entry name" value="Complex1_LYR_LYRM1"/>
    <property type="match status" value="1"/>
</dbReference>
<gene>
    <name evidence="3" type="ORF">KP509_17G078500</name>
</gene>
<name>A0A8T2SWH8_CERRI</name>
<evidence type="ECO:0000256" key="1">
    <source>
        <dbReference type="ARBA" id="ARBA00009508"/>
    </source>
</evidence>
<proteinExistence type="inferred from homology"/>
<comment type="caution">
    <text evidence="3">The sequence shown here is derived from an EMBL/GenBank/DDBJ whole genome shotgun (WGS) entry which is preliminary data.</text>
</comment>
<dbReference type="Pfam" id="PF05347">
    <property type="entry name" value="Complex1_LYR"/>
    <property type="match status" value="1"/>
</dbReference>
<reference evidence="3" key="1">
    <citation type="submission" date="2021-08" db="EMBL/GenBank/DDBJ databases">
        <title>WGS assembly of Ceratopteris richardii.</title>
        <authorList>
            <person name="Marchant D.B."/>
            <person name="Chen G."/>
            <person name="Jenkins J."/>
            <person name="Shu S."/>
            <person name="Leebens-Mack J."/>
            <person name="Grimwood J."/>
            <person name="Schmutz J."/>
            <person name="Soltis P."/>
            <person name="Soltis D."/>
            <person name="Chen Z.-H."/>
        </authorList>
    </citation>
    <scope>NUCLEOTIDE SEQUENCE</scope>
    <source>
        <strain evidence="3">Whitten #5841</strain>
        <tissue evidence="3">Leaf</tissue>
    </source>
</reference>
<evidence type="ECO:0000313" key="3">
    <source>
        <dbReference type="EMBL" id="KAH7373881.1"/>
    </source>
</evidence>
<dbReference type="PANTHER" id="PTHR14273:SF0">
    <property type="entry name" value="LYR MOTIF-CONTAINING PROTEIN 1"/>
    <property type="match status" value="1"/>
</dbReference>
<dbReference type="PANTHER" id="PTHR14273">
    <property type="entry name" value="LYR MOTIF-CONTAINING PROTEIN 1"/>
    <property type="match status" value="1"/>
</dbReference>
<keyword evidence="4" id="KW-1185">Reference proteome</keyword>
<accession>A0A8T2SWH8</accession>
<evidence type="ECO:0000313" key="4">
    <source>
        <dbReference type="Proteomes" id="UP000825935"/>
    </source>
</evidence>
<organism evidence="3 4">
    <name type="scientific">Ceratopteris richardii</name>
    <name type="common">Triangle waterfern</name>
    <dbReference type="NCBI Taxonomy" id="49495"/>
    <lineage>
        <taxon>Eukaryota</taxon>
        <taxon>Viridiplantae</taxon>
        <taxon>Streptophyta</taxon>
        <taxon>Embryophyta</taxon>
        <taxon>Tracheophyta</taxon>
        <taxon>Polypodiopsida</taxon>
        <taxon>Polypodiidae</taxon>
        <taxon>Polypodiales</taxon>
        <taxon>Pteridineae</taxon>
        <taxon>Pteridaceae</taxon>
        <taxon>Parkerioideae</taxon>
        <taxon>Ceratopteris</taxon>
    </lineage>
</organism>
<dbReference type="InterPro" id="IPR040330">
    <property type="entry name" value="LYRM1"/>
</dbReference>
<dbReference type="OMA" id="KNWQSAS"/>
<protein>
    <recommendedName>
        <fullName evidence="2">Complex 1 LYR protein domain-containing protein</fullName>
    </recommendedName>
</protein>
<evidence type="ECO:0000259" key="2">
    <source>
        <dbReference type="Pfam" id="PF05347"/>
    </source>
</evidence>
<dbReference type="Proteomes" id="UP000825935">
    <property type="component" value="Chromosome 17"/>
</dbReference>
<comment type="similarity">
    <text evidence="1">Belongs to the complex I LYR family.</text>
</comment>
<dbReference type="GO" id="GO:0005739">
    <property type="term" value="C:mitochondrion"/>
    <property type="evidence" value="ECO:0007669"/>
    <property type="project" value="TreeGrafter"/>
</dbReference>
<dbReference type="InterPro" id="IPR045294">
    <property type="entry name" value="Complex1_LYR_LYRM1"/>
</dbReference>
<dbReference type="OrthoDB" id="275715at2759"/>
<dbReference type="EMBL" id="CM035422">
    <property type="protein sequence ID" value="KAH7373881.1"/>
    <property type="molecule type" value="Genomic_DNA"/>
</dbReference>
<dbReference type="InterPro" id="IPR008011">
    <property type="entry name" value="Complex1_LYR_dom"/>
</dbReference>
<dbReference type="AlphaFoldDB" id="A0A8T2SWH8"/>
<feature type="domain" description="Complex 1 LYR protein" evidence="2">
    <location>
        <begin position="8"/>
        <end position="61"/>
    </location>
</feature>